<dbReference type="Gene3D" id="2.60.120.200">
    <property type="match status" value="1"/>
</dbReference>
<comment type="caution">
    <text evidence="2">The sequence shown here is derived from an EMBL/GenBank/DDBJ whole genome shotgun (WGS) entry which is preliminary data.</text>
</comment>
<name>A0A401Z4L3_9ACTN</name>
<organism evidence="2 3">
    <name type="scientific">Embleya hyalina</name>
    <dbReference type="NCBI Taxonomy" id="516124"/>
    <lineage>
        <taxon>Bacteria</taxon>
        <taxon>Bacillati</taxon>
        <taxon>Actinomycetota</taxon>
        <taxon>Actinomycetes</taxon>
        <taxon>Kitasatosporales</taxon>
        <taxon>Streptomycetaceae</taxon>
        <taxon>Embleya</taxon>
    </lineage>
</organism>
<dbReference type="SUPFAM" id="SSF49899">
    <property type="entry name" value="Concanavalin A-like lectins/glucanases"/>
    <property type="match status" value="1"/>
</dbReference>
<protein>
    <submittedName>
        <fullName evidence="2">Uncharacterized protein</fullName>
    </submittedName>
</protein>
<feature type="region of interest" description="Disordered" evidence="1">
    <location>
        <begin position="186"/>
        <end position="211"/>
    </location>
</feature>
<dbReference type="InterPro" id="IPR013320">
    <property type="entry name" value="ConA-like_dom_sf"/>
</dbReference>
<gene>
    <name evidence="2" type="ORF">EHYA_09558</name>
</gene>
<dbReference type="OrthoDB" id="5024153at2"/>
<keyword evidence="3" id="KW-1185">Reference proteome</keyword>
<evidence type="ECO:0000313" key="2">
    <source>
        <dbReference type="EMBL" id="GCE01784.1"/>
    </source>
</evidence>
<evidence type="ECO:0000313" key="3">
    <source>
        <dbReference type="Proteomes" id="UP000286931"/>
    </source>
</evidence>
<dbReference type="RefSeq" id="WP_126643380.1">
    <property type="nucleotide sequence ID" value="NZ_BIFH01000053.1"/>
</dbReference>
<dbReference type="AlphaFoldDB" id="A0A401Z4L3"/>
<dbReference type="Proteomes" id="UP000286931">
    <property type="component" value="Unassembled WGS sequence"/>
</dbReference>
<proteinExistence type="predicted"/>
<accession>A0A401Z4L3</accession>
<dbReference type="EMBL" id="BIFH01000053">
    <property type="protein sequence ID" value="GCE01784.1"/>
    <property type="molecule type" value="Genomic_DNA"/>
</dbReference>
<sequence length="363" mass="38646">MTITFPLTETFSGTIAPSRWTFYGDTDLPGGWLVLGYGDIRQRLGTAVLHDEISTTRAFTVEFDYYAEHSHDHLDGEGLSVFLFDATATFHQGAGGAALGYANLNKPVSAGVPGACVGVGIDEKGQFSNTELVGTSSTSHLTAPNSLVLRGPAVQANPTGKYAYRDATMVTAGIAAERKTPARVRVDFTPTGPKAPGSGKVTVRHNPQDPKPKWINDTFTGLPSHVRLAFSATTNERGSTYAIRNVRVGLPPLTVDSQQTGADAKSYKVTLTAAEDCPLREWLLRFTVPPNLTVIDDVVYEVGSAPPATAETVRDGTLGSAEIRFARVSAPVPPKTKVEFTLTLEGTGTPAAKLDNLTAQQID</sequence>
<evidence type="ECO:0000256" key="1">
    <source>
        <dbReference type="SAM" id="MobiDB-lite"/>
    </source>
</evidence>
<reference evidence="2 3" key="1">
    <citation type="submission" date="2018-12" db="EMBL/GenBank/DDBJ databases">
        <title>Draft genome sequence of Embleya hyalina NBRC 13850T.</title>
        <authorList>
            <person name="Komaki H."/>
            <person name="Hosoyama A."/>
            <person name="Kimura A."/>
            <person name="Ichikawa N."/>
            <person name="Tamura T."/>
        </authorList>
    </citation>
    <scope>NUCLEOTIDE SEQUENCE [LARGE SCALE GENOMIC DNA]</scope>
    <source>
        <strain evidence="2 3">NBRC 13850</strain>
    </source>
</reference>